<protein>
    <recommendedName>
        <fullName evidence="4">SGNH/GDSL hydrolase family protein</fullName>
    </recommendedName>
</protein>
<reference evidence="2 3" key="1">
    <citation type="submission" date="2023-07" db="EMBL/GenBank/DDBJ databases">
        <title>Sequencing the genomes of 1000 actinobacteria strains.</title>
        <authorList>
            <person name="Klenk H.-P."/>
        </authorList>
    </citation>
    <scope>NUCLEOTIDE SEQUENCE [LARGE SCALE GENOMIC DNA]</scope>
    <source>
        <strain evidence="2 3">DSM 19426</strain>
    </source>
</reference>
<gene>
    <name evidence="2" type="ORF">J2S63_001078</name>
</gene>
<accession>A0ABU2BSA7</accession>
<feature type="chain" id="PRO_5046982915" description="SGNH/GDSL hydrolase family protein" evidence="1">
    <location>
        <begin position="21"/>
        <end position="253"/>
    </location>
</feature>
<proteinExistence type="predicted"/>
<sequence>MRWPVLVGAVVLAACSGPPAAPDRPSPVPDPAADGVVRLLFLGNSHTAHHDVPGTVAALLRAARPGVRVVAVREPTIQHLQERATHRPTLALLASRPWDYVVLQAQDYSLSGRTRYPTDGAESLARRARRQGAHVVLFAEWARRDVDETRLILDTYGHIAAAGPACLPPVPEAFDRAAPLHLELLAPDGNHSSPAGALLASAVLAGALLHQPLADLPAVRTGVPARVQHRLRTVADAALAALPADRRCPQVSP</sequence>
<dbReference type="Proteomes" id="UP001183648">
    <property type="component" value="Unassembled WGS sequence"/>
</dbReference>
<evidence type="ECO:0008006" key="4">
    <source>
        <dbReference type="Google" id="ProtNLM"/>
    </source>
</evidence>
<evidence type="ECO:0000313" key="2">
    <source>
        <dbReference type="EMBL" id="MDR7361525.1"/>
    </source>
</evidence>
<feature type="signal peptide" evidence="1">
    <location>
        <begin position="1"/>
        <end position="20"/>
    </location>
</feature>
<dbReference type="RefSeq" id="WP_310299579.1">
    <property type="nucleotide sequence ID" value="NZ_BAAAPS010000007.1"/>
</dbReference>
<dbReference type="PROSITE" id="PS51257">
    <property type="entry name" value="PROKAR_LIPOPROTEIN"/>
    <property type="match status" value="1"/>
</dbReference>
<dbReference type="InterPro" id="IPR036514">
    <property type="entry name" value="SGNH_hydro_sf"/>
</dbReference>
<dbReference type="EMBL" id="JAVDYG010000001">
    <property type="protein sequence ID" value="MDR7361525.1"/>
    <property type="molecule type" value="Genomic_DNA"/>
</dbReference>
<dbReference type="SUPFAM" id="SSF52266">
    <property type="entry name" value="SGNH hydrolase"/>
    <property type="match status" value="1"/>
</dbReference>
<dbReference type="Gene3D" id="3.40.50.1110">
    <property type="entry name" value="SGNH hydrolase"/>
    <property type="match status" value="1"/>
</dbReference>
<keyword evidence="3" id="KW-1185">Reference proteome</keyword>
<organism evidence="2 3">
    <name type="scientific">Nocardioides marmoribigeumensis</name>
    <dbReference type="NCBI Taxonomy" id="433649"/>
    <lineage>
        <taxon>Bacteria</taxon>
        <taxon>Bacillati</taxon>
        <taxon>Actinomycetota</taxon>
        <taxon>Actinomycetes</taxon>
        <taxon>Propionibacteriales</taxon>
        <taxon>Nocardioidaceae</taxon>
        <taxon>Nocardioides</taxon>
    </lineage>
</organism>
<evidence type="ECO:0000313" key="3">
    <source>
        <dbReference type="Proteomes" id="UP001183648"/>
    </source>
</evidence>
<evidence type="ECO:0000256" key="1">
    <source>
        <dbReference type="SAM" id="SignalP"/>
    </source>
</evidence>
<keyword evidence="1" id="KW-0732">Signal</keyword>
<name>A0ABU2BSA7_9ACTN</name>
<comment type="caution">
    <text evidence="2">The sequence shown here is derived from an EMBL/GenBank/DDBJ whole genome shotgun (WGS) entry which is preliminary data.</text>
</comment>